<protein>
    <submittedName>
        <fullName evidence="2">Uncharacterized protein</fullName>
    </submittedName>
</protein>
<dbReference type="WBParaSite" id="PS1159_v2.g14268.t1">
    <property type="protein sequence ID" value="PS1159_v2.g14268.t1"/>
    <property type="gene ID" value="PS1159_v2.g14268"/>
</dbReference>
<accession>A0AC35F6N5</accession>
<organism evidence="1 2">
    <name type="scientific">Panagrolaimus sp. PS1159</name>
    <dbReference type="NCBI Taxonomy" id="55785"/>
    <lineage>
        <taxon>Eukaryota</taxon>
        <taxon>Metazoa</taxon>
        <taxon>Ecdysozoa</taxon>
        <taxon>Nematoda</taxon>
        <taxon>Chromadorea</taxon>
        <taxon>Rhabditida</taxon>
        <taxon>Tylenchina</taxon>
        <taxon>Panagrolaimomorpha</taxon>
        <taxon>Panagrolaimoidea</taxon>
        <taxon>Panagrolaimidae</taxon>
        <taxon>Panagrolaimus</taxon>
    </lineage>
</organism>
<sequence>IPIMEEKIVESESTTPKSKVTLIVDTTDVPVTEDVTLVPVTEILESNSSAINVAVTEVPIETSTGIIAGIVAHGSTIESIPEKNLDNTTVTDLQQTTSATESAVTSVINNAFVPVIITNDKNNTEADETTTITVGVNVENLAKSTLIPVTAETADATTIIAKTVTLIESTTASIVENSPSEIPIAPLGEGQIVVEESTTSAPKTEPNIGSTALQNEISATTVAAEITEKVVTITEQVQQTTESDAVTVENAHQPMGVIAEIIAHGSTVAPVIQENATITSVVTEAPIQIVTTAETNKVETSTINEKIVPVIISDNENVAESSTIIPKTSVSTEDNILPSTITVINAENIDTAT</sequence>
<reference evidence="2" key="1">
    <citation type="submission" date="2022-11" db="UniProtKB">
        <authorList>
            <consortium name="WormBaseParasite"/>
        </authorList>
    </citation>
    <scope>IDENTIFICATION</scope>
</reference>
<name>A0AC35F6N5_9BILA</name>
<evidence type="ECO:0000313" key="2">
    <source>
        <dbReference type="WBParaSite" id="PS1159_v2.g14268.t1"/>
    </source>
</evidence>
<dbReference type="Proteomes" id="UP000887580">
    <property type="component" value="Unplaced"/>
</dbReference>
<evidence type="ECO:0000313" key="1">
    <source>
        <dbReference type="Proteomes" id="UP000887580"/>
    </source>
</evidence>
<proteinExistence type="predicted"/>